<evidence type="ECO:0000256" key="1">
    <source>
        <dbReference type="ARBA" id="ARBA00023015"/>
    </source>
</evidence>
<sequence length="193" mass="22083">MPPKNKFTRDEIIQAALGIVREVGLAGLTARSLAERLQSSPKVIFGQFENMEDLSHSVVRAAEFVLVQYIRSALERAKPFRAVGMAYILFASQEPQLFKILYLNPHKHPIESFKDFLPQKDHSYQQILESIVEDYPMHIESAEFVYQHLFIYSHGLASMIASGIYSFSQEEVTERLTQVFTALLKEMKGNKND</sequence>
<evidence type="ECO:0000259" key="5">
    <source>
        <dbReference type="PROSITE" id="PS50977"/>
    </source>
</evidence>
<dbReference type="AlphaFoldDB" id="A0A5B0DE12"/>
<proteinExistence type="predicted"/>
<dbReference type="InterPro" id="IPR001647">
    <property type="entry name" value="HTH_TetR"/>
</dbReference>
<organism evidence="6 7">
    <name type="scientific">Streptococcus cristatus</name>
    <dbReference type="NCBI Taxonomy" id="45634"/>
    <lineage>
        <taxon>Bacteria</taxon>
        <taxon>Bacillati</taxon>
        <taxon>Bacillota</taxon>
        <taxon>Bacilli</taxon>
        <taxon>Lactobacillales</taxon>
        <taxon>Streptococcaceae</taxon>
        <taxon>Streptococcus</taxon>
    </lineage>
</organism>
<keyword evidence="2 4" id="KW-0238">DNA-binding</keyword>
<name>A0A5B0DE12_STRCR</name>
<dbReference type="Proteomes" id="UP000323039">
    <property type="component" value="Unassembled WGS sequence"/>
</dbReference>
<protein>
    <submittedName>
        <fullName evidence="6">TetR/AcrR family transcriptional regulator</fullName>
    </submittedName>
</protein>
<dbReference type="Pfam" id="PF13305">
    <property type="entry name" value="TetR_C_33"/>
    <property type="match status" value="1"/>
</dbReference>
<dbReference type="GO" id="GO:0003677">
    <property type="term" value="F:DNA binding"/>
    <property type="evidence" value="ECO:0007669"/>
    <property type="project" value="UniProtKB-UniRule"/>
</dbReference>
<evidence type="ECO:0000313" key="7">
    <source>
        <dbReference type="Proteomes" id="UP000323039"/>
    </source>
</evidence>
<dbReference type="EMBL" id="VSJJ01000014">
    <property type="protein sequence ID" value="KAA0963259.1"/>
    <property type="molecule type" value="Genomic_DNA"/>
</dbReference>
<dbReference type="InterPro" id="IPR009057">
    <property type="entry name" value="Homeodomain-like_sf"/>
</dbReference>
<feature type="domain" description="HTH tetR-type" evidence="5">
    <location>
        <begin position="6"/>
        <end position="66"/>
    </location>
</feature>
<evidence type="ECO:0000313" key="6">
    <source>
        <dbReference type="EMBL" id="KAA0963259.1"/>
    </source>
</evidence>
<evidence type="ECO:0000256" key="3">
    <source>
        <dbReference type="ARBA" id="ARBA00023163"/>
    </source>
</evidence>
<gene>
    <name evidence="6" type="ORF">FXF62_10190</name>
</gene>
<dbReference type="InterPro" id="IPR036271">
    <property type="entry name" value="Tet_transcr_reg_TetR-rel_C_sf"/>
</dbReference>
<accession>A0A5B0DE12</accession>
<keyword evidence="1" id="KW-0805">Transcription regulation</keyword>
<feature type="DNA-binding region" description="H-T-H motif" evidence="4">
    <location>
        <begin position="29"/>
        <end position="48"/>
    </location>
</feature>
<keyword evidence="3" id="KW-0804">Transcription</keyword>
<evidence type="ECO:0000256" key="4">
    <source>
        <dbReference type="PROSITE-ProRule" id="PRU00335"/>
    </source>
</evidence>
<comment type="caution">
    <text evidence="6">The sequence shown here is derived from an EMBL/GenBank/DDBJ whole genome shotgun (WGS) entry which is preliminary data.</text>
</comment>
<dbReference type="SUPFAM" id="SSF48498">
    <property type="entry name" value="Tetracyclin repressor-like, C-terminal domain"/>
    <property type="match status" value="1"/>
</dbReference>
<dbReference type="PROSITE" id="PS50977">
    <property type="entry name" value="HTH_TETR_2"/>
    <property type="match status" value="1"/>
</dbReference>
<reference evidence="6 7" key="1">
    <citation type="submission" date="2019-08" db="EMBL/GenBank/DDBJ databases">
        <title>Genome sequence and analysis of Streptococcus cristatus strain S22 isolated from throat swab of children scarlet fever in Hangzhou, China.</title>
        <authorList>
            <person name="Huang Y."/>
            <person name="Xie L."/>
        </authorList>
    </citation>
    <scope>NUCLEOTIDE SEQUENCE [LARGE SCALE GENOMIC DNA]</scope>
    <source>
        <strain evidence="6 7">S22</strain>
    </source>
</reference>
<dbReference type="Gene3D" id="1.10.357.10">
    <property type="entry name" value="Tetracycline Repressor, domain 2"/>
    <property type="match status" value="1"/>
</dbReference>
<evidence type="ECO:0000256" key="2">
    <source>
        <dbReference type="ARBA" id="ARBA00023125"/>
    </source>
</evidence>
<dbReference type="RefSeq" id="WP_149518641.1">
    <property type="nucleotide sequence ID" value="NZ_VSJJ01000014.1"/>
</dbReference>
<dbReference type="InterPro" id="IPR025996">
    <property type="entry name" value="MT1864/Rv1816-like_C"/>
</dbReference>
<dbReference type="SUPFAM" id="SSF46689">
    <property type="entry name" value="Homeodomain-like"/>
    <property type="match status" value="1"/>
</dbReference>